<name>A0A0J1H1X0_9GAMM</name>
<dbReference type="Pfam" id="PF05137">
    <property type="entry name" value="PilN"/>
    <property type="match status" value="1"/>
</dbReference>
<dbReference type="PATRIC" id="fig|1195763.3.peg.2072"/>
<comment type="caution">
    <text evidence="1">The sequence shown here is derived from an EMBL/GenBank/DDBJ whole genome shotgun (WGS) entry which is preliminary data.</text>
</comment>
<evidence type="ECO:0008006" key="3">
    <source>
        <dbReference type="Google" id="ProtNLM"/>
    </source>
</evidence>
<dbReference type="EMBL" id="LDOT01000012">
    <property type="protein sequence ID" value="KLV05834.1"/>
    <property type="molecule type" value="Genomic_DNA"/>
</dbReference>
<gene>
    <name evidence="1" type="ORF">ABT56_09860</name>
</gene>
<dbReference type="AlphaFoldDB" id="A0A0J1H1X0"/>
<proteinExistence type="predicted"/>
<evidence type="ECO:0000313" key="2">
    <source>
        <dbReference type="Proteomes" id="UP000036097"/>
    </source>
</evidence>
<dbReference type="STRING" id="1195763.ABT56_09860"/>
<reference evidence="1 2" key="1">
    <citation type="submission" date="2015-05" db="EMBL/GenBank/DDBJ databases">
        <title>Photobacterium galathea sp. nov.</title>
        <authorList>
            <person name="Machado H."/>
            <person name="Gram L."/>
        </authorList>
    </citation>
    <scope>NUCLEOTIDE SEQUENCE [LARGE SCALE GENOMIC DNA]</scope>
    <source>
        <strain evidence="1 2">CGMCC 1.12159</strain>
    </source>
</reference>
<dbReference type="OrthoDB" id="5852834at2"/>
<evidence type="ECO:0000313" key="1">
    <source>
        <dbReference type="EMBL" id="KLV05834.1"/>
    </source>
</evidence>
<protein>
    <recommendedName>
        <fullName evidence="3">Type II secretion system protein L</fullName>
    </recommendedName>
</protein>
<accession>A0A0J1H1X0</accession>
<organism evidence="1 2">
    <name type="scientific">Photobacterium aquae</name>
    <dbReference type="NCBI Taxonomy" id="1195763"/>
    <lineage>
        <taxon>Bacteria</taxon>
        <taxon>Pseudomonadati</taxon>
        <taxon>Pseudomonadota</taxon>
        <taxon>Gammaproteobacteria</taxon>
        <taxon>Vibrionales</taxon>
        <taxon>Vibrionaceae</taxon>
        <taxon>Photobacterium</taxon>
    </lineage>
</organism>
<keyword evidence="2" id="KW-1185">Reference proteome</keyword>
<dbReference type="RefSeq" id="WP_047878699.1">
    <property type="nucleotide sequence ID" value="NZ_LDOT01000012.1"/>
</dbReference>
<dbReference type="InterPro" id="IPR007813">
    <property type="entry name" value="PilN"/>
</dbReference>
<sequence>MKDKNSKTWIAHYEIVADEQGHRMTLGGEPLAGPVNAQILDKVIWLVPPQRCLFKQLEYDAEYVTAGEIAECLSSDIEQWTIWPQTASYFQTQKVGESWRVAVWIWDESVEQGLLGDIAPTHIVPLSAYLASAVGPQQVLLHSVLGQHWSLAVDQHGLVQGVHPVTTPLQQQQCERRYQRWIASNDALFQMGYRGEWNKDALPLEFKPKRSVIAAGKRKGVTDFTDIQTYLKPLGAIALAAVVWIAGDYLIVSSTQSELEAQSASLAMPSREAVTIRQHLEFEKKKLRAITHYKQEQVAIGQILQALSKQLPHDTYLTAIEVEMPTVTLVGQGVNVAELPAVLEQWEQVKSAAFISDIRQVSNNRESFRLQLELKEASHD</sequence>
<dbReference type="Proteomes" id="UP000036097">
    <property type="component" value="Unassembled WGS sequence"/>
</dbReference>